<evidence type="ECO:0000256" key="7">
    <source>
        <dbReference type="SAM" id="Phobius"/>
    </source>
</evidence>
<feature type="transmembrane region" description="Helical" evidence="7">
    <location>
        <begin position="464"/>
        <end position="486"/>
    </location>
</feature>
<feature type="transmembrane region" description="Helical" evidence="7">
    <location>
        <begin position="260"/>
        <end position="285"/>
    </location>
</feature>
<accession>A0ABX0QDU3</accession>
<keyword evidence="2" id="KW-0813">Transport</keyword>
<sequence>MRRWIVLGTLCLCMLMVAMDANILHTVMPTLIRELRPTPIEQLWIVNAYALMLAGLLITMGALSDRYGRRRMLLCGLAVFGLASLLAEWVRQPWQAIACRAILGVGGAMIMPTLLSLIRETFDDAKERTIALSACGMAGCAGAAVGPVLGGALVHAFDWQAAFLVNVAIVLVAVPLVAVTVRESVTRRAGMWDWTSVALSFLGMTALVQGIKLLGKPDAVTTESVAMVAVGIATMAWFVRRQWRSDDPLLDIRLFGVRSFTAGVAVYAVVMFSLSSTIFLASQWLQFVHRQSPLEAGLWLLPATLSALLAVLAVPYSLARWHVRDVMLAGMASISVALFIPALNAGGSLIPFAVSLACLGAGVSLALSSATTVVVMAAPAERAGSAAALQSTAYEVGNVLGIAVVGSFAAGLYTHTVQVPDALAASVARAVRLSVGEAEVAAAALPQAVAVPLQQAARIAFDKAFSVSCLLVGCAMLVSTISIFALMRRSRSRAPEDACRSGAAAPSALD</sequence>
<protein>
    <submittedName>
        <fullName evidence="9">MFS transporter</fullName>
    </submittedName>
</protein>
<feature type="domain" description="Major facilitator superfamily (MFS) profile" evidence="8">
    <location>
        <begin position="6"/>
        <end position="491"/>
    </location>
</feature>
<dbReference type="InterPro" id="IPR005829">
    <property type="entry name" value="Sugar_transporter_CS"/>
</dbReference>
<proteinExistence type="predicted"/>
<dbReference type="EMBL" id="JAAQQR010000012">
    <property type="protein sequence ID" value="NID06868.1"/>
    <property type="molecule type" value="Genomic_DNA"/>
</dbReference>
<name>A0ABX0QDU3_9GAMM</name>
<dbReference type="RefSeq" id="WP_167129543.1">
    <property type="nucleotide sequence ID" value="NZ_JAAQQR010000012.1"/>
</dbReference>
<comment type="subcellular location">
    <subcellularLocation>
        <location evidence="1">Cell membrane</location>
        <topology evidence="1">Multi-pass membrane protein</topology>
    </subcellularLocation>
</comment>
<feature type="transmembrane region" description="Helical" evidence="7">
    <location>
        <begin position="130"/>
        <end position="153"/>
    </location>
</feature>
<dbReference type="PROSITE" id="PS00216">
    <property type="entry name" value="SUGAR_TRANSPORT_1"/>
    <property type="match status" value="1"/>
</dbReference>
<feature type="transmembrane region" description="Helical" evidence="7">
    <location>
        <begin position="72"/>
        <end position="89"/>
    </location>
</feature>
<comment type="caution">
    <text evidence="9">The sequence shown here is derived from an EMBL/GenBank/DDBJ whole genome shotgun (WGS) entry which is preliminary data.</text>
</comment>
<dbReference type="InterPro" id="IPR020846">
    <property type="entry name" value="MFS_dom"/>
</dbReference>
<keyword evidence="10" id="KW-1185">Reference proteome</keyword>
<feature type="transmembrane region" description="Helical" evidence="7">
    <location>
        <begin position="191"/>
        <end position="214"/>
    </location>
</feature>
<keyword evidence="3" id="KW-1003">Cell membrane</keyword>
<feature type="transmembrane region" description="Helical" evidence="7">
    <location>
        <begin position="326"/>
        <end position="343"/>
    </location>
</feature>
<evidence type="ECO:0000256" key="4">
    <source>
        <dbReference type="ARBA" id="ARBA00022692"/>
    </source>
</evidence>
<dbReference type="Pfam" id="PF07690">
    <property type="entry name" value="MFS_1"/>
    <property type="match status" value="1"/>
</dbReference>
<dbReference type="Proteomes" id="UP001429601">
    <property type="component" value="Unassembled WGS sequence"/>
</dbReference>
<keyword evidence="5 7" id="KW-1133">Transmembrane helix</keyword>
<dbReference type="PROSITE" id="PS50850">
    <property type="entry name" value="MFS"/>
    <property type="match status" value="1"/>
</dbReference>
<evidence type="ECO:0000256" key="6">
    <source>
        <dbReference type="ARBA" id="ARBA00023136"/>
    </source>
</evidence>
<reference evidence="9 10" key="1">
    <citation type="journal article" date="2011" name="Curr. Microbiol.">
        <title>Luteibacter jiangsuensis sp. nov.: a methamidophos-degrading bacterium isolated from a methamidophos-manufacturing factory.</title>
        <authorList>
            <person name="Wang L."/>
            <person name="Wang G.L."/>
            <person name="Li S.P."/>
            <person name="Jiang J.D."/>
        </authorList>
    </citation>
    <scope>NUCLEOTIDE SEQUENCE [LARGE SCALE GENOMIC DNA]</scope>
    <source>
        <strain evidence="9 10">CGMCC 1.10133</strain>
    </source>
</reference>
<feature type="transmembrane region" description="Helical" evidence="7">
    <location>
        <begin position="392"/>
        <end position="413"/>
    </location>
</feature>
<dbReference type="Gene3D" id="1.20.1250.20">
    <property type="entry name" value="MFS general substrate transporter like domains"/>
    <property type="match status" value="1"/>
</dbReference>
<feature type="transmembrane region" description="Helical" evidence="7">
    <location>
        <begin position="297"/>
        <end position="319"/>
    </location>
</feature>
<dbReference type="PANTHER" id="PTHR42718:SF47">
    <property type="entry name" value="METHYL VIOLOGEN RESISTANCE PROTEIN SMVA"/>
    <property type="match status" value="1"/>
</dbReference>
<evidence type="ECO:0000256" key="3">
    <source>
        <dbReference type="ARBA" id="ARBA00022475"/>
    </source>
</evidence>
<dbReference type="SUPFAM" id="SSF103473">
    <property type="entry name" value="MFS general substrate transporter"/>
    <property type="match status" value="1"/>
</dbReference>
<feature type="transmembrane region" description="Helical" evidence="7">
    <location>
        <begin position="349"/>
        <end position="380"/>
    </location>
</feature>
<evidence type="ECO:0000313" key="10">
    <source>
        <dbReference type="Proteomes" id="UP001429601"/>
    </source>
</evidence>
<evidence type="ECO:0000256" key="2">
    <source>
        <dbReference type="ARBA" id="ARBA00022448"/>
    </source>
</evidence>
<evidence type="ECO:0000256" key="5">
    <source>
        <dbReference type="ARBA" id="ARBA00022989"/>
    </source>
</evidence>
<dbReference type="InterPro" id="IPR011701">
    <property type="entry name" value="MFS"/>
</dbReference>
<evidence type="ECO:0000259" key="8">
    <source>
        <dbReference type="PROSITE" id="PS50850"/>
    </source>
</evidence>
<feature type="transmembrane region" description="Helical" evidence="7">
    <location>
        <begin position="159"/>
        <end position="179"/>
    </location>
</feature>
<dbReference type="PANTHER" id="PTHR42718">
    <property type="entry name" value="MAJOR FACILITATOR SUPERFAMILY MULTIDRUG TRANSPORTER MFSC"/>
    <property type="match status" value="1"/>
</dbReference>
<evidence type="ECO:0000256" key="1">
    <source>
        <dbReference type="ARBA" id="ARBA00004651"/>
    </source>
</evidence>
<evidence type="ECO:0000313" key="9">
    <source>
        <dbReference type="EMBL" id="NID06868.1"/>
    </source>
</evidence>
<keyword evidence="6 7" id="KW-0472">Membrane</keyword>
<feature type="transmembrane region" description="Helical" evidence="7">
    <location>
        <begin position="220"/>
        <end position="239"/>
    </location>
</feature>
<feature type="transmembrane region" description="Helical" evidence="7">
    <location>
        <begin position="44"/>
        <end position="63"/>
    </location>
</feature>
<dbReference type="InterPro" id="IPR036259">
    <property type="entry name" value="MFS_trans_sf"/>
</dbReference>
<keyword evidence="4 7" id="KW-0812">Transmembrane</keyword>
<gene>
    <name evidence="9" type="ORF">HBF26_18420</name>
</gene>
<dbReference type="CDD" id="cd17321">
    <property type="entry name" value="MFS_MMR_MDR_like"/>
    <property type="match status" value="1"/>
</dbReference>
<feature type="transmembrane region" description="Helical" evidence="7">
    <location>
        <begin position="95"/>
        <end position="118"/>
    </location>
</feature>
<organism evidence="9 10">
    <name type="scientific">Luteibacter jiangsuensis</name>
    <dbReference type="NCBI Taxonomy" id="637577"/>
    <lineage>
        <taxon>Bacteria</taxon>
        <taxon>Pseudomonadati</taxon>
        <taxon>Pseudomonadota</taxon>
        <taxon>Gammaproteobacteria</taxon>
        <taxon>Lysobacterales</taxon>
        <taxon>Rhodanobacteraceae</taxon>
        <taxon>Luteibacter</taxon>
    </lineage>
</organism>